<dbReference type="SMART" id="SM00209">
    <property type="entry name" value="TSP1"/>
    <property type="match status" value="2"/>
</dbReference>
<protein>
    <recommendedName>
        <fullName evidence="4">Spondin-like TSP1 domain-containing protein</fullName>
    </recommendedName>
</protein>
<dbReference type="PROSITE" id="PS50092">
    <property type="entry name" value="TSP1"/>
    <property type="match status" value="2"/>
</dbReference>
<dbReference type="WBParaSite" id="SMRG1_3430.1">
    <property type="protein sequence ID" value="SMRG1_3430.1"/>
    <property type="gene ID" value="SMRG1_3430"/>
</dbReference>
<evidence type="ECO:0008006" key="4">
    <source>
        <dbReference type="Google" id="ProtNLM"/>
    </source>
</evidence>
<evidence type="ECO:0000313" key="2">
    <source>
        <dbReference type="Proteomes" id="UP000050790"/>
    </source>
</evidence>
<dbReference type="PANTHER" id="PTHR16311:SF3">
    <property type="entry name" value="THROMBOSPONDIN TYPE-1 DOMAIN-CONTAINING PROTEIN 1"/>
    <property type="match status" value="1"/>
</dbReference>
<evidence type="ECO:0000313" key="3">
    <source>
        <dbReference type="WBParaSite" id="SMRG1_3430.1"/>
    </source>
</evidence>
<evidence type="ECO:0000256" key="1">
    <source>
        <dbReference type="ARBA" id="ARBA00023157"/>
    </source>
</evidence>
<organism evidence="2 3">
    <name type="scientific">Schistosoma margrebowiei</name>
    <dbReference type="NCBI Taxonomy" id="48269"/>
    <lineage>
        <taxon>Eukaryota</taxon>
        <taxon>Metazoa</taxon>
        <taxon>Spiralia</taxon>
        <taxon>Lophotrochozoa</taxon>
        <taxon>Platyhelminthes</taxon>
        <taxon>Trematoda</taxon>
        <taxon>Digenea</taxon>
        <taxon>Strigeidida</taxon>
        <taxon>Schistosomatoidea</taxon>
        <taxon>Schistosomatidae</taxon>
        <taxon>Schistosoma</taxon>
    </lineage>
</organism>
<proteinExistence type="predicted"/>
<dbReference type="InterPro" id="IPR036383">
    <property type="entry name" value="TSP1_rpt_sf"/>
</dbReference>
<accession>A0AA84ZLI9</accession>
<dbReference type="FunFam" id="2.20.100.10:FF:000001">
    <property type="entry name" value="semaphorin-5A isoform X1"/>
    <property type="match status" value="1"/>
</dbReference>
<sequence>MLLKIIILIYGLIIILIYREGNTLNYLSQECDSKSEWGPWRCPGIRTKCTANIATRYKCIGGNCTSDSLCAKLENHTQSDSCVKVLQRGECEPWWTNWSSWSKCTTTCGFPEKHRSRFCTGAFNYNSYKFKVKDSILKSCASIERIHEGVEKVSCPVSRLCSAVNGGWSQWSEFTECSVTCGIGKRVRRRHCDHPRPQEGGLYCI</sequence>
<dbReference type="Gene3D" id="2.20.100.10">
    <property type="entry name" value="Thrombospondin type-1 (TSP1) repeat"/>
    <property type="match status" value="2"/>
</dbReference>
<dbReference type="SUPFAM" id="SSF82895">
    <property type="entry name" value="TSP-1 type 1 repeat"/>
    <property type="match status" value="2"/>
</dbReference>
<dbReference type="PANTHER" id="PTHR16311">
    <property type="entry name" value="THROMBOSPONDIN TYPE I DOMAIN-CONTAINING 1"/>
    <property type="match status" value="1"/>
</dbReference>
<reference evidence="3" key="1">
    <citation type="submission" date="2023-11" db="UniProtKB">
        <authorList>
            <consortium name="WormBaseParasite"/>
        </authorList>
    </citation>
    <scope>IDENTIFICATION</scope>
</reference>
<keyword evidence="1" id="KW-1015">Disulfide bond</keyword>
<dbReference type="Pfam" id="PF00090">
    <property type="entry name" value="TSP_1"/>
    <property type="match status" value="2"/>
</dbReference>
<name>A0AA84ZLI9_9TREM</name>
<dbReference type="AlphaFoldDB" id="A0AA84ZLI9"/>
<dbReference type="GO" id="GO:0071944">
    <property type="term" value="C:cell periphery"/>
    <property type="evidence" value="ECO:0007669"/>
    <property type="project" value="TreeGrafter"/>
</dbReference>
<dbReference type="InterPro" id="IPR038877">
    <property type="entry name" value="THSD1"/>
</dbReference>
<dbReference type="Proteomes" id="UP000050790">
    <property type="component" value="Unassembled WGS sequence"/>
</dbReference>
<dbReference type="InterPro" id="IPR000884">
    <property type="entry name" value="TSP1_rpt"/>
</dbReference>